<reference evidence="1 2" key="1">
    <citation type="submission" date="2016-08" db="EMBL/GenBank/DDBJ databases">
        <authorList>
            <person name="Seilhamer J.J."/>
        </authorList>
    </citation>
    <scope>NUCLEOTIDE SEQUENCE [LARGE SCALE GENOMIC DNA]</scope>
    <source>
        <strain evidence="1">L21-II-0</strain>
    </source>
</reference>
<dbReference type="Proteomes" id="UP000184671">
    <property type="component" value="Unassembled WGS sequence"/>
</dbReference>
<accession>A0A1M4MMN8</accession>
<name>A0A1M4MMN8_9EURY</name>
<evidence type="ECO:0000313" key="2">
    <source>
        <dbReference type="Proteomes" id="UP000184671"/>
    </source>
</evidence>
<dbReference type="AlphaFoldDB" id="A0A1M4MMN8"/>
<evidence type="ECO:0000313" key="1">
    <source>
        <dbReference type="EMBL" id="SCL76136.1"/>
    </source>
</evidence>
<organism evidence="1 2">
    <name type="scientific">Methanoculleus chikugoensis</name>
    <dbReference type="NCBI Taxonomy" id="118126"/>
    <lineage>
        <taxon>Archaea</taxon>
        <taxon>Methanobacteriati</taxon>
        <taxon>Methanobacteriota</taxon>
        <taxon>Stenosarchaea group</taxon>
        <taxon>Methanomicrobia</taxon>
        <taxon>Methanomicrobiales</taxon>
        <taxon>Methanomicrobiaceae</taxon>
        <taxon>Methanoculleus</taxon>
    </lineage>
</organism>
<dbReference type="STRING" id="118126.L21_2057"/>
<gene>
    <name evidence="1" type="ORF">L21_2057</name>
</gene>
<dbReference type="RefSeq" id="WP_074370365.1">
    <property type="nucleotide sequence ID" value="NZ_FMID01000047.1"/>
</dbReference>
<protein>
    <submittedName>
        <fullName evidence="1">Uncharacterized protein</fullName>
    </submittedName>
</protein>
<dbReference type="EMBL" id="FMID01000047">
    <property type="protein sequence ID" value="SCL76136.1"/>
    <property type="molecule type" value="Genomic_DNA"/>
</dbReference>
<proteinExistence type="predicted"/>
<sequence>MVTVAYGASFERTIKKIRDGRITASVIGNRGYLTATFIGSPPDLLFMGRDRRCQWEELFGARSPGIR</sequence>